<dbReference type="PANTHER" id="PTHR21228:SF40">
    <property type="entry name" value="LD45607P"/>
    <property type="match status" value="1"/>
</dbReference>
<dbReference type="EMBL" id="BSDZ01000013">
    <property type="protein sequence ID" value="GLI62528.1"/>
    <property type="molecule type" value="Genomic_DNA"/>
</dbReference>
<evidence type="ECO:0000256" key="1">
    <source>
        <dbReference type="SAM" id="MobiDB-lite"/>
    </source>
</evidence>
<dbReference type="InterPro" id="IPR050870">
    <property type="entry name" value="FAST_kinase"/>
</dbReference>
<feature type="compositionally biased region" description="Gly residues" evidence="1">
    <location>
        <begin position="466"/>
        <end position="485"/>
    </location>
</feature>
<keyword evidence="3" id="KW-1185">Reference proteome</keyword>
<organism evidence="2 3">
    <name type="scientific">Volvox africanus</name>
    <dbReference type="NCBI Taxonomy" id="51714"/>
    <lineage>
        <taxon>Eukaryota</taxon>
        <taxon>Viridiplantae</taxon>
        <taxon>Chlorophyta</taxon>
        <taxon>core chlorophytes</taxon>
        <taxon>Chlorophyceae</taxon>
        <taxon>CS clade</taxon>
        <taxon>Chlamydomonadales</taxon>
        <taxon>Volvocaceae</taxon>
        <taxon>Volvox</taxon>
    </lineage>
</organism>
<feature type="region of interest" description="Disordered" evidence="1">
    <location>
        <begin position="461"/>
        <end position="485"/>
    </location>
</feature>
<comment type="caution">
    <text evidence="2">The sequence shown here is derived from an EMBL/GenBank/DDBJ whole genome shotgun (WGS) entry which is preliminary data.</text>
</comment>
<accession>A0ABQ5RZ48</accession>
<dbReference type="PANTHER" id="PTHR21228">
    <property type="entry name" value="FAST LEU-RICH DOMAIN-CONTAINING"/>
    <property type="match status" value="1"/>
</dbReference>
<sequence length="485" mass="53202">MHRGCLGGGVALRHPAGCAKTPEVTRILQRTIVAYNLPVRGCGRTHTLDSFYSQLHVRWLHKPGHERTAVVVCAAMQRATTNSASTTTTSIPAQFILLTECGSPPSAADVQEVLPYLTPKQLADAVWCFAQHEVKPTPELMDVVAQEIHSKLGQFRAQDLSNTLWAFAMLKYEPTEKWWQEFERQVFGALTDLTDRQLANLLWAFAVLERRPALTQPHNQVAPSEAAAAAAAAVAHDKAAAAACSDTAGTGAPSTFSINSLSQRPSESGWVLDPLLAHSCAGGFAGYSASSLHLLVWSLGKLHYTPPAVWLETFLKATEAHFFRFTPTELANIIWALAKLGAQLPSEWLDRLLLVAQWRFPSFPARLLSIVAWSTATLNHRPQPEWLMCFEEQVRAKFLDFSGHELACVAWSLRRFGYSTRDNAVFYMLQKQQSFLAADFEILSNPKLLRQVLGWKAAARGEGPDTEGGWGLGGDGNTGGGSSLQ</sequence>
<evidence type="ECO:0000313" key="2">
    <source>
        <dbReference type="EMBL" id="GLI62528.1"/>
    </source>
</evidence>
<reference evidence="2 3" key="1">
    <citation type="journal article" date="2023" name="IScience">
        <title>Expanded male sex-determining region conserved during the evolution of homothallism in the green alga Volvox.</title>
        <authorList>
            <person name="Yamamoto K."/>
            <person name="Matsuzaki R."/>
            <person name="Mahakham W."/>
            <person name="Heman W."/>
            <person name="Sekimoto H."/>
            <person name="Kawachi M."/>
            <person name="Minakuchi Y."/>
            <person name="Toyoda A."/>
            <person name="Nozaki H."/>
        </authorList>
    </citation>
    <scope>NUCLEOTIDE SEQUENCE [LARGE SCALE GENOMIC DNA]</scope>
    <source>
        <strain evidence="2 3">NIES-4468</strain>
    </source>
</reference>
<name>A0ABQ5RZ48_9CHLO</name>
<evidence type="ECO:0000313" key="3">
    <source>
        <dbReference type="Proteomes" id="UP001165090"/>
    </source>
</evidence>
<evidence type="ECO:0008006" key="4">
    <source>
        <dbReference type="Google" id="ProtNLM"/>
    </source>
</evidence>
<proteinExistence type="predicted"/>
<dbReference type="Proteomes" id="UP001165090">
    <property type="component" value="Unassembled WGS sequence"/>
</dbReference>
<gene>
    <name evidence="2" type="ORF">VaNZ11_005186</name>
</gene>
<protein>
    <recommendedName>
        <fullName evidence="4">Tbc2 translation factor, chloroplastic</fullName>
    </recommendedName>
</protein>